<protein>
    <submittedName>
        <fullName evidence="1">Uncharacterized protein</fullName>
    </submittedName>
</protein>
<reference evidence="1" key="1">
    <citation type="submission" date="2021-02" db="EMBL/GenBank/DDBJ databases">
        <authorList>
            <person name="Dougan E. K."/>
            <person name="Rhodes N."/>
            <person name="Thang M."/>
            <person name="Chan C."/>
        </authorList>
    </citation>
    <scope>NUCLEOTIDE SEQUENCE</scope>
</reference>
<feature type="non-terminal residue" evidence="1">
    <location>
        <position position="1"/>
    </location>
</feature>
<organism evidence="1 2">
    <name type="scientific">Symbiodinium necroappetens</name>
    <dbReference type="NCBI Taxonomy" id="1628268"/>
    <lineage>
        <taxon>Eukaryota</taxon>
        <taxon>Sar</taxon>
        <taxon>Alveolata</taxon>
        <taxon>Dinophyceae</taxon>
        <taxon>Suessiales</taxon>
        <taxon>Symbiodiniaceae</taxon>
        <taxon>Symbiodinium</taxon>
    </lineage>
</organism>
<dbReference type="Proteomes" id="UP000601435">
    <property type="component" value="Unassembled WGS sequence"/>
</dbReference>
<evidence type="ECO:0000313" key="1">
    <source>
        <dbReference type="EMBL" id="CAE7933330.1"/>
    </source>
</evidence>
<dbReference type="EMBL" id="CAJNJA010082720">
    <property type="protein sequence ID" value="CAE7933330.1"/>
    <property type="molecule type" value="Genomic_DNA"/>
</dbReference>
<gene>
    <name evidence="1" type="ORF">SNEC2469_LOCUS32569</name>
</gene>
<keyword evidence="2" id="KW-1185">Reference proteome</keyword>
<accession>A0A813C1F2</accession>
<proteinExistence type="predicted"/>
<dbReference type="AlphaFoldDB" id="A0A813C1F2"/>
<sequence length="169" mass="17713">DVVAPVTGQPDKLAHYPTTCMGAAKKPWWTQSNATLQSNSAATSTTTFTTTSTTTTVSVHRASCDDLTCPAGYVAKTVGKAQLCKDARCEVDECCDTASWIAISWDETKECDPSCGLDEVTETRSVTCQVPATGRVVADGTCQQSSQPASERLLCPFTAVCESCGGALG</sequence>
<evidence type="ECO:0000313" key="2">
    <source>
        <dbReference type="Proteomes" id="UP000601435"/>
    </source>
</evidence>
<comment type="caution">
    <text evidence="1">The sequence shown here is derived from an EMBL/GenBank/DDBJ whole genome shotgun (WGS) entry which is preliminary data.</text>
</comment>
<name>A0A813C1F2_9DINO</name>